<gene>
    <name evidence="2" type="ORF">g.50004</name>
</gene>
<evidence type="ECO:0000256" key="1">
    <source>
        <dbReference type="SAM" id="Phobius"/>
    </source>
</evidence>
<dbReference type="Gene3D" id="3.40.30.10">
    <property type="entry name" value="Glutaredoxin"/>
    <property type="match status" value="1"/>
</dbReference>
<feature type="transmembrane region" description="Helical" evidence="1">
    <location>
        <begin position="204"/>
        <end position="223"/>
    </location>
</feature>
<name>A0A1D2A220_AUXPR</name>
<dbReference type="AlphaFoldDB" id="A0A1D2A220"/>
<dbReference type="PANTHER" id="PTHR19991">
    <property type="entry name" value="L 2 01289"/>
    <property type="match status" value="1"/>
</dbReference>
<proteinExistence type="predicted"/>
<sequence>MAMVSPMASSLLQLNCIDLINVNSAVQTADTICTCSGCPAPSTRTSMGLRACVLLAIVTALLARSHADRVLADGFFEHKTQAATGQTTGTWAVLFYESLPEEPAALGEFEALTQPALEHQIFLARVDISTNPQLRHRFRAVGSPAVVLFRHQKMYRYEGTLSRDSFLHWATEAYEASPGAKVPQPPPAFRLLMEPLYSYVDGRVGAAVGVLVGAAILVTLLAARHERDRKRKPRWKQH</sequence>
<dbReference type="PANTHER" id="PTHR19991:SF2">
    <property type="entry name" value="GH08893P"/>
    <property type="match status" value="1"/>
</dbReference>
<dbReference type="InterPro" id="IPR036249">
    <property type="entry name" value="Thioredoxin-like_sf"/>
</dbReference>
<protein>
    <recommendedName>
        <fullName evidence="3">Thioredoxin domain-containing protein</fullName>
    </recommendedName>
</protein>
<evidence type="ECO:0000313" key="2">
    <source>
        <dbReference type="EMBL" id="JAT73250.1"/>
    </source>
</evidence>
<reference evidence="2" key="1">
    <citation type="submission" date="2015-08" db="EMBL/GenBank/DDBJ databases">
        <authorList>
            <person name="Babu N.S."/>
            <person name="Beckwith C.J."/>
            <person name="Beseler K.G."/>
            <person name="Brison A."/>
            <person name="Carone J.V."/>
            <person name="Caskin T.P."/>
            <person name="Diamond M."/>
            <person name="Durham M.E."/>
            <person name="Foxe J.M."/>
            <person name="Go M."/>
            <person name="Henderson B.A."/>
            <person name="Jones I.B."/>
            <person name="McGettigan J.A."/>
            <person name="Micheletti S.J."/>
            <person name="Nasrallah M.E."/>
            <person name="Ortiz D."/>
            <person name="Piller C.R."/>
            <person name="Privatt S.R."/>
            <person name="Schneider S.L."/>
            <person name="Sharp S."/>
            <person name="Smith T.C."/>
            <person name="Stanton J.D."/>
            <person name="Ullery H.E."/>
            <person name="Wilson R.J."/>
            <person name="Serrano M.G."/>
            <person name="Buck G."/>
            <person name="Lee V."/>
            <person name="Wang Y."/>
            <person name="Carvalho R."/>
            <person name="Voegtly L."/>
            <person name="Shi R."/>
            <person name="Duckworth R."/>
            <person name="Johnson A."/>
            <person name="Loviza R."/>
            <person name="Walstead R."/>
            <person name="Shah Z."/>
            <person name="Kiflezghi M."/>
            <person name="Wade K."/>
            <person name="Ball S.L."/>
            <person name="Bradley K.W."/>
            <person name="Asai D.J."/>
            <person name="Bowman C.A."/>
            <person name="Russell D.A."/>
            <person name="Pope W.H."/>
            <person name="Jacobs-Sera D."/>
            <person name="Hendrix R.W."/>
            <person name="Hatfull G.F."/>
        </authorList>
    </citation>
    <scope>NUCLEOTIDE SEQUENCE</scope>
</reference>
<keyword evidence="1" id="KW-0472">Membrane</keyword>
<keyword evidence="1" id="KW-0812">Transmembrane</keyword>
<organism evidence="2">
    <name type="scientific">Auxenochlorella protothecoides</name>
    <name type="common">Green microalga</name>
    <name type="synonym">Chlorella protothecoides</name>
    <dbReference type="NCBI Taxonomy" id="3075"/>
    <lineage>
        <taxon>Eukaryota</taxon>
        <taxon>Viridiplantae</taxon>
        <taxon>Chlorophyta</taxon>
        <taxon>core chlorophytes</taxon>
        <taxon>Trebouxiophyceae</taxon>
        <taxon>Chlorellales</taxon>
        <taxon>Chlorellaceae</taxon>
        <taxon>Auxenochlorella</taxon>
    </lineage>
</organism>
<dbReference type="EMBL" id="GDKF01005372">
    <property type="protein sequence ID" value="JAT73250.1"/>
    <property type="molecule type" value="Transcribed_RNA"/>
</dbReference>
<dbReference type="SUPFAM" id="SSF52833">
    <property type="entry name" value="Thioredoxin-like"/>
    <property type="match status" value="1"/>
</dbReference>
<keyword evidence="1" id="KW-1133">Transmembrane helix</keyword>
<evidence type="ECO:0008006" key="3">
    <source>
        <dbReference type="Google" id="ProtNLM"/>
    </source>
</evidence>
<accession>A0A1D2A220</accession>